<dbReference type="RefSeq" id="WP_136449135.1">
    <property type="nucleotide sequence ID" value="NZ_SSXH01000581.1"/>
</dbReference>
<evidence type="ECO:0000313" key="1">
    <source>
        <dbReference type="EMBL" id="THJ58062.1"/>
    </source>
</evidence>
<reference evidence="1 2" key="1">
    <citation type="submission" date="2019-04" db="EMBL/GenBank/DDBJ databases">
        <title>Draft genome sequences for three unisolated Alnus-infective Frankia Sp+ strains, AgTrS, AiOr and AvVan, the first sequenced Frankia strains able to sporulate in-planta.</title>
        <authorList>
            <person name="Bethencourt L."/>
            <person name="Vautrin F."/>
            <person name="Taib N."/>
            <person name="Dubost A."/>
            <person name="Castro-Garcia L."/>
            <person name="Imbaud O."/>
            <person name="Abrouk D."/>
            <person name="Fournier P."/>
            <person name="Briolay J."/>
            <person name="Nguyen A."/>
            <person name="Normand P."/>
            <person name="Fernandez M.P."/>
            <person name="Brochier-Armanet C."/>
            <person name="Herrera-Belaroussi A."/>
        </authorList>
    </citation>
    <scope>NUCLEOTIDE SEQUENCE [LARGE SCALE GENOMIC DNA]</scope>
    <source>
        <strain evidence="1 2">AvVan</strain>
    </source>
</reference>
<sequence>MTPRLLPVDSVVPDALHRALLRAHTHSGNVDRSFTAQRIADRVRVSAVTMGIALDALAADGLLRSRRTGDGLTIYYRGDLPDRAGVDQRRPTLAPISRRELWSAISSAWLGCEEAATEDIAARLDAPVGPADRAWLRLRLATWTAAELLVLSSTRRWALTTRGLDQYERLRRVPPSDPQVWAAIAAEQPRRRRRGGLDWDAVGRRLGLPLSRLTAWADQAADDGLIVRTDGGFLLSAGGWQRVDDVVKVG</sequence>
<dbReference type="Proteomes" id="UP000305282">
    <property type="component" value="Unassembled WGS sequence"/>
</dbReference>
<gene>
    <name evidence="1" type="ORF">E7Y31_18290</name>
</gene>
<dbReference type="EMBL" id="SSXH01000581">
    <property type="protein sequence ID" value="THJ58062.1"/>
    <property type="molecule type" value="Genomic_DNA"/>
</dbReference>
<name>A0A4V3Z3A6_9ACTN</name>
<protein>
    <submittedName>
        <fullName evidence="1">Uncharacterized protein</fullName>
    </submittedName>
</protein>
<keyword evidence="2" id="KW-1185">Reference proteome</keyword>
<comment type="caution">
    <text evidence="1">The sequence shown here is derived from an EMBL/GenBank/DDBJ whole genome shotgun (WGS) entry which is preliminary data.</text>
</comment>
<proteinExistence type="predicted"/>
<organism evidence="1 2">
    <name type="scientific">Candidatus Frankia alpina</name>
    <dbReference type="NCBI Taxonomy" id="2699483"/>
    <lineage>
        <taxon>Bacteria</taxon>
        <taxon>Bacillati</taxon>
        <taxon>Actinomycetota</taxon>
        <taxon>Actinomycetes</taxon>
        <taxon>Frankiales</taxon>
        <taxon>Frankiaceae</taxon>
        <taxon>Frankia</taxon>
    </lineage>
</organism>
<accession>A0A4V3Z3A6</accession>
<dbReference type="AlphaFoldDB" id="A0A4V3Z3A6"/>
<evidence type="ECO:0000313" key="2">
    <source>
        <dbReference type="Proteomes" id="UP000305282"/>
    </source>
</evidence>